<reference evidence="9 10" key="1">
    <citation type="submission" date="2020-04" db="EMBL/GenBank/DDBJ databases">
        <title>Perkinsus chesapeaki whole genome sequence.</title>
        <authorList>
            <person name="Bogema D.R."/>
        </authorList>
    </citation>
    <scope>NUCLEOTIDE SEQUENCE [LARGE SCALE GENOMIC DNA]</scope>
    <source>
        <strain evidence="9">ATCC PRA-425</strain>
    </source>
</reference>
<dbReference type="Pfam" id="PF05669">
    <property type="entry name" value="Med31"/>
    <property type="match status" value="1"/>
</dbReference>
<feature type="domain" description="USP" evidence="8">
    <location>
        <begin position="371"/>
        <end position="753"/>
    </location>
</feature>
<dbReference type="InterPro" id="IPR038089">
    <property type="entry name" value="Med31_sf"/>
</dbReference>
<organism evidence="9 10">
    <name type="scientific">Perkinsus chesapeaki</name>
    <name type="common">Clam parasite</name>
    <name type="synonym">Perkinsus andrewsi</name>
    <dbReference type="NCBI Taxonomy" id="330153"/>
    <lineage>
        <taxon>Eukaryota</taxon>
        <taxon>Sar</taxon>
        <taxon>Alveolata</taxon>
        <taxon>Perkinsozoa</taxon>
        <taxon>Perkinsea</taxon>
        <taxon>Perkinsida</taxon>
        <taxon>Perkinsidae</taxon>
        <taxon>Perkinsus</taxon>
    </lineage>
</organism>
<dbReference type="InterPro" id="IPR038765">
    <property type="entry name" value="Papain-like_cys_pep_sf"/>
</dbReference>
<dbReference type="GO" id="GO:0006355">
    <property type="term" value="P:regulation of DNA-templated transcription"/>
    <property type="evidence" value="ECO:0007669"/>
    <property type="project" value="InterPro"/>
</dbReference>
<keyword evidence="10" id="KW-1185">Reference proteome</keyword>
<dbReference type="Proteomes" id="UP000591131">
    <property type="component" value="Unassembled WGS sequence"/>
</dbReference>
<feature type="region of interest" description="Disordered" evidence="7">
    <location>
        <begin position="1104"/>
        <end position="1172"/>
    </location>
</feature>
<dbReference type="GO" id="GO:0016592">
    <property type="term" value="C:mediator complex"/>
    <property type="evidence" value="ECO:0007669"/>
    <property type="project" value="InterPro"/>
</dbReference>
<dbReference type="GO" id="GO:0006508">
    <property type="term" value="P:proteolysis"/>
    <property type="evidence" value="ECO:0007669"/>
    <property type="project" value="UniProtKB-KW"/>
</dbReference>
<dbReference type="InterPro" id="IPR018200">
    <property type="entry name" value="USP_CS"/>
</dbReference>
<dbReference type="PROSITE" id="PS00973">
    <property type="entry name" value="USP_2"/>
    <property type="match status" value="1"/>
</dbReference>
<feature type="compositionally biased region" description="Basic and acidic residues" evidence="7">
    <location>
        <begin position="1104"/>
        <end position="1113"/>
    </location>
</feature>
<sequence length="1230" mass="140782">MRPRRPVKLVPWFDDDQDNVPNDNGCLWSTVGERLATIVEENEEGTAVGDGEDEEEDLPSVEEEEEDPWEDTDSEDSVDTVVDNRVQCRIDEIREKVKDGFDDDEEENYDEAIYMETTDPEGSTLKLEVFLLKRGVAMFETVECDDDSDTTSTDSSSDPSTPTNKRETKVGLEKPLEGQASYKRIECIIKDGVKIPRPKDILFIFDYDDTILPSTWCAHNAAHPGGVSARYGSIVDELNRISRIAQKTFDMCYSLNGDICIITNAEEGWVEYSSSALLPSIAPTLESFGITSARSKYAKTFYDGGDGIRWKLRAFYDKVTKWLETRSEWEKLSGEKLDRPSVYSFGDSYAEREALRQTCRDYDIMGRVDGKSFKFIEKPRPDQIRKQHRLLQGSLRRMVDGVDNGAPEPSGGLASTLQTLFEQMSDGSKGPADIRSFFDQCKKVCPELMREPYRQHDSQVLLEAVLDGLPENSRKMFEFKLMDSILCDNCSYVNRVNTTDHMLRLKIGAHPHPGEPILVELHRDSVDEKWGVQWDEESYWQRRELVIRSVSPNSRASLQLAGNVGWKCVRVNDSTSRIDMRQEMCQRRHVEMALLPPEDMEESTSDLDWLIKATYNPKLNREVISDYHCDECKADTSCTRSTEIVSEMPPCLVVHIWRDMYLTGMKDTTYVSFDRYLKTFETADGKQRYRLTGVVEHLGYSLNSGHYVAYVARDDGPDGGQEQWYFCSDSVVEPISYEEVATKNAYMLFYVLEDCGMIAWLFCDDRFGDRLEGVLKQKAAQLTLSELDRQLALHSEDLAPVIREAQKRDAKLPWCRAVLTYHRFGRSHRFDGPQWRTCMLASTLRAAVARLGKGMLINNNTDNVVVVDKAGEVMCCLYVNKEFKGDSSVRAAIVACCIMLPLLVSDSTSGDTPLPEADTIHPPFGSPLEPFALPTTDSLGVIEAVRKPKANNAVAANCYSKNKGYFEDEAFLNYLRYLEYLRQAPFFHLLVYPSSMDMIRILRCPSVREQLVKEPTAARAVLQEQLWCSWGMRAEEELKDGKDVEDDEVDEEMLKSEILDTVGFPLMPRRPVGEEGKSLVRNALDQAHSHNVFLEKQAMWAEKRKLDESERRPPSGGRLQRESSSVSSRHHHDDGPRKRLRKHETDAVKEHRSNEEEFWEAERARHAREKARYADRMIRREKQMQALRDVVAMPNSLRQGDFLWSDGEVSDKEEKQLEKKKKKKHKHHKK</sequence>
<dbReference type="InterPro" id="IPR028889">
    <property type="entry name" value="USP"/>
</dbReference>
<dbReference type="SUPFAM" id="SSF54001">
    <property type="entry name" value="Cysteine proteinases"/>
    <property type="match status" value="1"/>
</dbReference>
<dbReference type="GO" id="GO:0004843">
    <property type="term" value="F:cysteine-type deubiquitinase activity"/>
    <property type="evidence" value="ECO:0007669"/>
    <property type="project" value="InterPro"/>
</dbReference>
<dbReference type="InterPro" id="IPR008831">
    <property type="entry name" value="Mediator_Med31"/>
</dbReference>
<evidence type="ECO:0000256" key="3">
    <source>
        <dbReference type="ARBA" id="ARBA00023015"/>
    </source>
</evidence>
<feature type="compositionally biased region" description="Low complexity" evidence="7">
    <location>
        <begin position="150"/>
        <end position="163"/>
    </location>
</feature>
<proteinExistence type="inferred from homology"/>
<evidence type="ECO:0000256" key="1">
    <source>
        <dbReference type="ARBA" id="ARBA00004123"/>
    </source>
</evidence>
<accession>A0A7J6MYT2</accession>
<dbReference type="PANTHER" id="PTHR38899">
    <property type="entry name" value="DOMAIN OOKINETE PROTEIN, PUTATIVE-RELATED"/>
    <property type="match status" value="1"/>
</dbReference>
<feature type="region of interest" description="Disordered" evidence="7">
    <location>
        <begin position="40"/>
        <end position="78"/>
    </location>
</feature>
<evidence type="ECO:0000259" key="8">
    <source>
        <dbReference type="PROSITE" id="PS50235"/>
    </source>
</evidence>
<keyword evidence="9" id="KW-0378">Hydrolase</keyword>
<evidence type="ECO:0000256" key="7">
    <source>
        <dbReference type="SAM" id="MobiDB-lite"/>
    </source>
</evidence>
<feature type="compositionally biased region" description="Basic and acidic residues" evidence="7">
    <location>
        <begin position="1131"/>
        <end position="1172"/>
    </location>
</feature>
<dbReference type="EMBL" id="JAAPAO010000028">
    <property type="protein sequence ID" value="KAF4676789.1"/>
    <property type="molecule type" value="Genomic_DNA"/>
</dbReference>
<comment type="caution">
    <text evidence="9">The sequence shown here is derived from an EMBL/GenBank/DDBJ whole genome shotgun (WGS) entry which is preliminary data.</text>
</comment>
<comment type="subcellular location">
    <subcellularLocation>
        <location evidence="1">Nucleus</location>
    </subcellularLocation>
</comment>
<dbReference type="CDD" id="cd02257">
    <property type="entry name" value="Peptidase_C19"/>
    <property type="match status" value="1"/>
</dbReference>
<keyword evidence="3" id="KW-0805">Transcription regulation</keyword>
<protein>
    <submittedName>
        <fullName evidence="9">Ubiquitin-specific protease ubp2</fullName>
    </submittedName>
</protein>
<comment type="similarity">
    <text evidence="2">Belongs to the Mediator complex subunit 31 family.</text>
</comment>
<keyword evidence="6" id="KW-0539">Nucleus</keyword>
<name>A0A7J6MYT2_PERCH</name>
<feature type="region of interest" description="Disordered" evidence="7">
    <location>
        <begin position="144"/>
        <end position="173"/>
    </location>
</feature>
<keyword evidence="9" id="KW-0645">Protease</keyword>
<dbReference type="PANTHER" id="PTHR38899:SF1">
    <property type="entry name" value="PROTEIN KINASE"/>
    <property type="match status" value="1"/>
</dbReference>
<evidence type="ECO:0000256" key="4">
    <source>
        <dbReference type="ARBA" id="ARBA00023159"/>
    </source>
</evidence>
<evidence type="ECO:0000313" key="10">
    <source>
        <dbReference type="Proteomes" id="UP000591131"/>
    </source>
</evidence>
<feature type="compositionally biased region" description="Basic and acidic residues" evidence="7">
    <location>
        <begin position="164"/>
        <end position="173"/>
    </location>
</feature>
<dbReference type="InterPro" id="IPR001394">
    <property type="entry name" value="Peptidase_C19_UCH"/>
</dbReference>
<evidence type="ECO:0000256" key="5">
    <source>
        <dbReference type="ARBA" id="ARBA00023163"/>
    </source>
</evidence>
<gene>
    <name evidence="9" type="primary">UBP2</name>
    <name evidence="9" type="ORF">FOL47_004960</name>
</gene>
<dbReference type="Gene3D" id="3.90.70.10">
    <property type="entry name" value="Cysteine proteinases"/>
    <property type="match status" value="1"/>
</dbReference>
<dbReference type="GO" id="GO:0003712">
    <property type="term" value="F:transcription coregulator activity"/>
    <property type="evidence" value="ECO:0007669"/>
    <property type="project" value="InterPro"/>
</dbReference>
<keyword evidence="5" id="KW-0804">Transcription</keyword>
<dbReference type="GO" id="GO:0016579">
    <property type="term" value="P:protein deubiquitination"/>
    <property type="evidence" value="ECO:0007669"/>
    <property type="project" value="InterPro"/>
</dbReference>
<evidence type="ECO:0000256" key="2">
    <source>
        <dbReference type="ARBA" id="ARBA00006378"/>
    </source>
</evidence>
<feature type="compositionally biased region" description="Basic residues" evidence="7">
    <location>
        <begin position="1218"/>
        <end position="1230"/>
    </location>
</feature>
<evidence type="ECO:0000313" key="9">
    <source>
        <dbReference type="EMBL" id="KAF4676789.1"/>
    </source>
</evidence>
<feature type="region of interest" description="Disordered" evidence="7">
    <location>
        <begin position="1"/>
        <end position="24"/>
    </location>
</feature>
<dbReference type="AlphaFoldDB" id="A0A7J6MYT2"/>
<keyword evidence="4" id="KW-0010">Activator</keyword>
<dbReference type="Gene3D" id="1.10.10.1340">
    <property type="entry name" value="Mediator of RNA polymerase II, submodule Med31 (Soh1)"/>
    <property type="match status" value="1"/>
</dbReference>
<feature type="region of interest" description="Disordered" evidence="7">
    <location>
        <begin position="1196"/>
        <end position="1230"/>
    </location>
</feature>
<dbReference type="PROSITE" id="PS50235">
    <property type="entry name" value="USP_3"/>
    <property type="match status" value="1"/>
</dbReference>
<dbReference type="Pfam" id="PF00443">
    <property type="entry name" value="UCH"/>
    <property type="match status" value="1"/>
</dbReference>
<dbReference type="OrthoDB" id="426186at2759"/>
<evidence type="ECO:0000256" key="6">
    <source>
        <dbReference type="ARBA" id="ARBA00023242"/>
    </source>
</evidence>